<dbReference type="EMBL" id="CP130318">
    <property type="protein sequence ID" value="WNQ12808.1"/>
    <property type="molecule type" value="Genomic_DNA"/>
</dbReference>
<dbReference type="AlphaFoldDB" id="A0AA96RGY9"/>
<gene>
    <name evidence="2" type="ORF">MJA45_07185</name>
</gene>
<evidence type="ECO:0000313" key="2">
    <source>
        <dbReference type="EMBL" id="WNQ12808.1"/>
    </source>
</evidence>
<dbReference type="KEGG" id="paun:MJA45_07185"/>
<feature type="region of interest" description="Disordered" evidence="1">
    <location>
        <begin position="111"/>
        <end position="142"/>
    </location>
</feature>
<sequence>MGVKGWIHFFIRGGASASLQARMSKLEKEIGRLKELEKQMEELKQLAVPPVPDPDKKKEPADEPKPEGSTTIIIEHMNVEKVMVGKWDMSSNLGQLGIRELTGRLNIGTVYGEKASSDPDAKAPASPSPPAGPKVTLTKRKG</sequence>
<accession>A0AA96RGY9</accession>
<feature type="compositionally biased region" description="Basic and acidic residues" evidence="1">
    <location>
        <begin position="53"/>
        <end position="66"/>
    </location>
</feature>
<evidence type="ECO:0000313" key="3">
    <source>
        <dbReference type="Proteomes" id="UP001305702"/>
    </source>
</evidence>
<protein>
    <submittedName>
        <fullName evidence="2">Uncharacterized protein</fullName>
    </submittedName>
</protein>
<keyword evidence="3" id="KW-1185">Reference proteome</keyword>
<name>A0AA96RGY9_9BACL</name>
<dbReference type="RefSeq" id="WP_315606587.1">
    <property type="nucleotide sequence ID" value="NZ_CP130318.1"/>
</dbReference>
<feature type="region of interest" description="Disordered" evidence="1">
    <location>
        <begin position="43"/>
        <end position="71"/>
    </location>
</feature>
<proteinExistence type="predicted"/>
<reference evidence="2 3" key="1">
    <citation type="submission" date="2022-02" db="EMBL/GenBank/DDBJ databases">
        <title>Paenibacillus sp. MBLB1776 Whole Genome Shotgun Sequencing.</title>
        <authorList>
            <person name="Hwang C.Y."/>
            <person name="Cho E.-S."/>
            <person name="Seo M.-J."/>
        </authorList>
    </citation>
    <scope>NUCLEOTIDE SEQUENCE [LARGE SCALE GENOMIC DNA]</scope>
    <source>
        <strain evidence="2 3">MBLB1776</strain>
    </source>
</reference>
<organism evidence="2 3">
    <name type="scientific">Paenibacillus aurantius</name>
    <dbReference type="NCBI Taxonomy" id="2918900"/>
    <lineage>
        <taxon>Bacteria</taxon>
        <taxon>Bacillati</taxon>
        <taxon>Bacillota</taxon>
        <taxon>Bacilli</taxon>
        <taxon>Bacillales</taxon>
        <taxon>Paenibacillaceae</taxon>
        <taxon>Paenibacillus</taxon>
    </lineage>
</organism>
<dbReference type="Proteomes" id="UP001305702">
    <property type="component" value="Chromosome"/>
</dbReference>
<evidence type="ECO:0000256" key="1">
    <source>
        <dbReference type="SAM" id="MobiDB-lite"/>
    </source>
</evidence>